<dbReference type="Proteomes" id="UP001589810">
    <property type="component" value="Unassembled WGS sequence"/>
</dbReference>
<accession>A0ABV6N5H0</accession>
<evidence type="ECO:0000256" key="1">
    <source>
        <dbReference type="SAM" id="MobiDB-lite"/>
    </source>
</evidence>
<reference evidence="3 4" key="1">
    <citation type="submission" date="2024-09" db="EMBL/GenBank/DDBJ databases">
        <authorList>
            <person name="Sun Q."/>
            <person name="Mori K."/>
        </authorList>
    </citation>
    <scope>NUCLEOTIDE SEQUENCE [LARGE SCALE GENOMIC DNA]</scope>
    <source>
        <strain evidence="3 4">TBRC 1432</strain>
    </source>
</reference>
<sequence length="307" mass="33435">MDDIESHPDLTDEKWLRAAEKRARRAARKNRPPRRRKRGPRFSRLVIPAVLIVFCGALIVLYRVGSVELPGASAPSTTTAPTSAKPDPTKAEVGGHVDLDRPFAATPAADWPTEVPVPAAAATGHFTAAQVTAAYQAVQHTITEARLDPQVTVHHEPAPYLATLTTGIDMHDPGTWVTKIADGYQLLPVAPKVSGEMTSSVDDQGRLVVHANYVYAYAFQPPSHVAPATPWDIVSVIHENTDYLIVGGKPWPHAEKSYYFSMNCEQADKGVLAPQFSGHPTRSRIDAEQPQAYYDPAHTVDVPKDAC</sequence>
<feature type="region of interest" description="Disordered" evidence="1">
    <location>
        <begin position="71"/>
        <end position="94"/>
    </location>
</feature>
<evidence type="ECO:0000256" key="2">
    <source>
        <dbReference type="SAM" id="Phobius"/>
    </source>
</evidence>
<dbReference type="RefSeq" id="WP_273938481.1">
    <property type="nucleotide sequence ID" value="NZ_CP097263.1"/>
</dbReference>
<evidence type="ECO:0000313" key="3">
    <source>
        <dbReference type="EMBL" id="MFC0547664.1"/>
    </source>
</evidence>
<proteinExistence type="predicted"/>
<feature type="region of interest" description="Disordered" evidence="1">
    <location>
        <begin position="1"/>
        <end position="38"/>
    </location>
</feature>
<keyword evidence="2" id="KW-0472">Membrane</keyword>
<comment type="caution">
    <text evidence="3">The sequence shown here is derived from an EMBL/GenBank/DDBJ whole genome shotgun (WGS) entry which is preliminary data.</text>
</comment>
<feature type="compositionally biased region" description="Basic and acidic residues" evidence="1">
    <location>
        <begin position="1"/>
        <end position="21"/>
    </location>
</feature>
<feature type="compositionally biased region" description="Low complexity" evidence="1">
    <location>
        <begin position="71"/>
        <end position="86"/>
    </location>
</feature>
<protein>
    <submittedName>
        <fullName evidence="3">Uncharacterized protein</fullName>
    </submittedName>
</protein>
<keyword evidence="2" id="KW-1133">Transmembrane helix</keyword>
<feature type="transmembrane region" description="Helical" evidence="2">
    <location>
        <begin position="45"/>
        <end position="65"/>
    </location>
</feature>
<organism evidence="3 4">
    <name type="scientific">Kutzneria chonburiensis</name>
    <dbReference type="NCBI Taxonomy" id="1483604"/>
    <lineage>
        <taxon>Bacteria</taxon>
        <taxon>Bacillati</taxon>
        <taxon>Actinomycetota</taxon>
        <taxon>Actinomycetes</taxon>
        <taxon>Pseudonocardiales</taxon>
        <taxon>Pseudonocardiaceae</taxon>
        <taxon>Kutzneria</taxon>
    </lineage>
</organism>
<evidence type="ECO:0000313" key="4">
    <source>
        <dbReference type="Proteomes" id="UP001589810"/>
    </source>
</evidence>
<name>A0ABV6N5H0_9PSEU</name>
<gene>
    <name evidence="3" type="ORF">ACFFH7_39565</name>
</gene>
<keyword evidence="4" id="KW-1185">Reference proteome</keyword>
<keyword evidence="2" id="KW-0812">Transmembrane</keyword>
<feature type="compositionally biased region" description="Basic residues" evidence="1">
    <location>
        <begin position="22"/>
        <end position="38"/>
    </location>
</feature>
<dbReference type="EMBL" id="JBHLUD010000014">
    <property type="protein sequence ID" value="MFC0547664.1"/>
    <property type="molecule type" value="Genomic_DNA"/>
</dbReference>